<dbReference type="HOGENOM" id="CLU_2151721_0_0_1"/>
<dbReference type="EMBL" id="KN838540">
    <property type="protein sequence ID" value="KIK08858.1"/>
    <property type="molecule type" value="Genomic_DNA"/>
</dbReference>
<keyword evidence="2" id="KW-1185">Reference proteome</keyword>
<evidence type="ECO:0000313" key="1">
    <source>
        <dbReference type="EMBL" id="KIK08858.1"/>
    </source>
</evidence>
<gene>
    <name evidence="1" type="ORF">K443DRAFT_84167</name>
</gene>
<dbReference type="OrthoDB" id="3104882at2759"/>
<accession>A0A0C9YLC1</accession>
<organism evidence="1 2">
    <name type="scientific">Laccaria amethystina LaAM-08-1</name>
    <dbReference type="NCBI Taxonomy" id="1095629"/>
    <lineage>
        <taxon>Eukaryota</taxon>
        <taxon>Fungi</taxon>
        <taxon>Dikarya</taxon>
        <taxon>Basidiomycota</taxon>
        <taxon>Agaricomycotina</taxon>
        <taxon>Agaricomycetes</taxon>
        <taxon>Agaricomycetidae</taxon>
        <taxon>Agaricales</taxon>
        <taxon>Agaricineae</taxon>
        <taxon>Hydnangiaceae</taxon>
        <taxon>Laccaria</taxon>
    </lineage>
</organism>
<sequence length="112" mass="12891">KKRDSPPNALYRTFYRQCYPPPTPSTSSRRICHLKRDILQPQPIPQSNPSIPPAVLPPPIMNFLGASLEMSTDVIDDFWDILQDYVWKIPVFPLTSMDFQLCKQFGWPCGLI</sequence>
<dbReference type="AlphaFoldDB" id="A0A0C9YLC1"/>
<proteinExistence type="predicted"/>
<reference evidence="1 2" key="1">
    <citation type="submission" date="2014-04" db="EMBL/GenBank/DDBJ databases">
        <authorList>
            <consortium name="DOE Joint Genome Institute"/>
            <person name="Kuo A."/>
            <person name="Kohler A."/>
            <person name="Nagy L.G."/>
            <person name="Floudas D."/>
            <person name="Copeland A."/>
            <person name="Barry K.W."/>
            <person name="Cichocki N."/>
            <person name="Veneault-Fourrey C."/>
            <person name="LaButti K."/>
            <person name="Lindquist E.A."/>
            <person name="Lipzen A."/>
            <person name="Lundell T."/>
            <person name="Morin E."/>
            <person name="Murat C."/>
            <person name="Sun H."/>
            <person name="Tunlid A."/>
            <person name="Henrissat B."/>
            <person name="Grigoriev I.V."/>
            <person name="Hibbett D.S."/>
            <person name="Martin F."/>
            <person name="Nordberg H.P."/>
            <person name="Cantor M.N."/>
            <person name="Hua S.X."/>
        </authorList>
    </citation>
    <scope>NUCLEOTIDE SEQUENCE [LARGE SCALE GENOMIC DNA]</scope>
    <source>
        <strain evidence="1 2">LaAM-08-1</strain>
    </source>
</reference>
<protein>
    <submittedName>
        <fullName evidence="1">Uncharacterized protein</fullName>
    </submittedName>
</protein>
<dbReference type="Proteomes" id="UP000054477">
    <property type="component" value="Unassembled WGS sequence"/>
</dbReference>
<name>A0A0C9YLC1_9AGAR</name>
<feature type="non-terminal residue" evidence="1">
    <location>
        <position position="1"/>
    </location>
</feature>
<reference evidence="2" key="2">
    <citation type="submission" date="2015-01" db="EMBL/GenBank/DDBJ databases">
        <title>Evolutionary Origins and Diversification of the Mycorrhizal Mutualists.</title>
        <authorList>
            <consortium name="DOE Joint Genome Institute"/>
            <consortium name="Mycorrhizal Genomics Consortium"/>
            <person name="Kohler A."/>
            <person name="Kuo A."/>
            <person name="Nagy L.G."/>
            <person name="Floudas D."/>
            <person name="Copeland A."/>
            <person name="Barry K.W."/>
            <person name="Cichocki N."/>
            <person name="Veneault-Fourrey C."/>
            <person name="LaButti K."/>
            <person name="Lindquist E.A."/>
            <person name="Lipzen A."/>
            <person name="Lundell T."/>
            <person name="Morin E."/>
            <person name="Murat C."/>
            <person name="Riley R."/>
            <person name="Ohm R."/>
            <person name="Sun H."/>
            <person name="Tunlid A."/>
            <person name="Henrissat B."/>
            <person name="Grigoriev I.V."/>
            <person name="Hibbett D.S."/>
            <person name="Martin F."/>
        </authorList>
    </citation>
    <scope>NUCLEOTIDE SEQUENCE [LARGE SCALE GENOMIC DNA]</scope>
    <source>
        <strain evidence="2">LaAM-08-1</strain>
    </source>
</reference>
<evidence type="ECO:0000313" key="2">
    <source>
        <dbReference type="Proteomes" id="UP000054477"/>
    </source>
</evidence>